<accession>A0ABR9GWP6</accession>
<evidence type="ECO:0000313" key="4">
    <source>
        <dbReference type="Proteomes" id="UP000598227"/>
    </source>
</evidence>
<dbReference type="Proteomes" id="UP000598227">
    <property type="component" value="Unassembled WGS sequence"/>
</dbReference>
<keyword evidence="2" id="KW-0812">Transmembrane</keyword>
<organism evidence="3 4">
    <name type="scientific">Aminobacter carboxidus</name>
    <dbReference type="NCBI Taxonomy" id="376165"/>
    <lineage>
        <taxon>Bacteria</taxon>
        <taxon>Pseudomonadati</taxon>
        <taxon>Pseudomonadota</taxon>
        <taxon>Alphaproteobacteria</taxon>
        <taxon>Hyphomicrobiales</taxon>
        <taxon>Phyllobacteriaceae</taxon>
        <taxon>Aminobacter</taxon>
    </lineage>
</organism>
<dbReference type="RefSeq" id="WP_192568769.1">
    <property type="nucleotide sequence ID" value="NZ_JACZEP010000017.1"/>
</dbReference>
<proteinExistence type="predicted"/>
<keyword evidence="2" id="KW-1133">Transmembrane helix</keyword>
<protein>
    <submittedName>
        <fullName evidence="3">Uncharacterized protein</fullName>
    </submittedName>
</protein>
<reference evidence="3 4" key="1">
    <citation type="submission" date="2020-09" db="EMBL/GenBank/DDBJ databases">
        <title>Draft Genome Sequence of Aminobacter carboxidus type strain DSM 1086, a soil Gram-negative carboxydobacterium.</title>
        <authorList>
            <person name="Turrini P."/>
            <person name="Tescari M."/>
            <person name="Artuso I."/>
            <person name="Lugli G.A."/>
            <person name="Frangipani E."/>
            <person name="Ventura M."/>
            <person name="Visca P."/>
        </authorList>
    </citation>
    <scope>NUCLEOTIDE SEQUENCE [LARGE SCALE GENOMIC DNA]</scope>
    <source>
        <strain evidence="3 4">DSM 1086</strain>
    </source>
</reference>
<gene>
    <name evidence="3" type="ORF">IHE39_27760</name>
</gene>
<keyword evidence="2" id="KW-0472">Membrane</keyword>
<evidence type="ECO:0000256" key="2">
    <source>
        <dbReference type="SAM" id="Phobius"/>
    </source>
</evidence>
<feature type="coiled-coil region" evidence="1">
    <location>
        <begin position="69"/>
        <end position="117"/>
    </location>
</feature>
<keyword evidence="1" id="KW-0175">Coiled coil</keyword>
<evidence type="ECO:0000256" key="1">
    <source>
        <dbReference type="SAM" id="Coils"/>
    </source>
</evidence>
<evidence type="ECO:0000313" key="3">
    <source>
        <dbReference type="EMBL" id="MBE1208093.1"/>
    </source>
</evidence>
<name>A0ABR9GWP6_9HYPH</name>
<comment type="caution">
    <text evidence="3">The sequence shown here is derived from an EMBL/GenBank/DDBJ whole genome shotgun (WGS) entry which is preliminary data.</text>
</comment>
<dbReference type="EMBL" id="JACZEP010000017">
    <property type="protein sequence ID" value="MBE1208093.1"/>
    <property type="molecule type" value="Genomic_DNA"/>
</dbReference>
<keyword evidence="4" id="KW-1185">Reference proteome</keyword>
<feature type="transmembrane region" description="Helical" evidence="2">
    <location>
        <begin position="7"/>
        <end position="26"/>
    </location>
</feature>
<sequence length="141" mass="14963">MITTIRDAISALAGAAAAVLVMLVIYEGIPLGPLRGIPILGTALEVVTDGRVDRERKAALAGYVQEAKLIAAEAELAETRRQLAAGRAATEGFAELLAAAQAREAELDVTNQQKEAEYEAQLAASGRACRLDADDLRFLMR</sequence>